<keyword evidence="2" id="KW-0560">Oxidoreductase</keyword>
<evidence type="ECO:0000256" key="2">
    <source>
        <dbReference type="ARBA" id="ARBA00023002"/>
    </source>
</evidence>
<evidence type="ECO:0000256" key="1">
    <source>
        <dbReference type="ARBA" id="ARBA00006484"/>
    </source>
</evidence>
<dbReference type="InterPro" id="IPR036291">
    <property type="entry name" value="NAD(P)-bd_dom_sf"/>
</dbReference>
<dbReference type="Proteomes" id="UP000673821">
    <property type="component" value="Unassembled WGS sequence"/>
</dbReference>
<gene>
    <name evidence="3" type="ORF">R69776_08015</name>
</gene>
<dbReference type="EMBL" id="CAJNBH010000053">
    <property type="protein sequence ID" value="CAE6861152.1"/>
    <property type="molecule type" value="Genomic_DNA"/>
</dbReference>
<dbReference type="PANTHER" id="PTHR43669:SF3">
    <property type="entry name" value="ALCOHOL DEHYDROGENASE, PUTATIVE (AFU_ORTHOLOGUE AFUA_3G03445)-RELATED"/>
    <property type="match status" value="1"/>
</dbReference>
<organism evidence="3 4">
    <name type="scientific">Paraburkholderia nemoris</name>
    <dbReference type="NCBI Taxonomy" id="2793076"/>
    <lineage>
        <taxon>Bacteria</taxon>
        <taxon>Pseudomonadati</taxon>
        <taxon>Pseudomonadota</taxon>
        <taxon>Betaproteobacteria</taxon>
        <taxon>Burkholderiales</taxon>
        <taxon>Burkholderiaceae</taxon>
        <taxon>Paraburkholderia</taxon>
    </lineage>
</organism>
<dbReference type="PANTHER" id="PTHR43669">
    <property type="entry name" value="5-KETO-D-GLUCONATE 5-REDUCTASE"/>
    <property type="match status" value="1"/>
</dbReference>
<dbReference type="Gene3D" id="3.40.50.720">
    <property type="entry name" value="NAD(P)-binding Rossmann-like Domain"/>
    <property type="match status" value="1"/>
</dbReference>
<evidence type="ECO:0000313" key="3">
    <source>
        <dbReference type="EMBL" id="CAE6861152.1"/>
    </source>
</evidence>
<accession>A0ABN7NFS7</accession>
<evidence type="ECO:0000313" key="4">
    <source>
        <dbReference type="Proteomes" id="UP000673821"/>
    </source>
</evidence>
<comment type="caution">
    <text evidence="3">The sequence shown here is derived from an EMBL/GenBank/DDBJ whole genome shotgun (WGS) entry which is preliminary data.</text>
</comment>
<keyword evidence="4" id="KW-1185">Reference proteome</keyword>
<comment type="similarity">
    <text evidence="1">Belongs to the short-chain dehydrogenases/reductases (SDR) family.</text>
</comment>
<sequence length="130" mass="14334">MSCQLVVDVVQPLRWHSLAKRTMVAVSDQNSQALDDAVSHIRAAGGAAHGFQTDLADLESMSAMVEDVRRTIGDPHILINNSGGPLPSLTADVAPQQRRNQFDSIVVSLMHLTDLLLRAMKQRRLKQRRA</sequence>
<proteinExistence type="inferred from homology"/>
<name>A0ABN7NFS7_9BURK</name>
<dbReference type="SUPFAM" id="SSF51735">
    <property type="entry name" value="NAD(P)-binding Rossmann-fold domains"/>
    <property type="match status" value="1"/>
</dbReference>
<dbReference type="InterPro" id="IPR002347">
    <property type="entry name" value="SDR_fam"/>
</dbReference>
<dbReference type="Pfam" id="PF00106">
    <property type="entry name" value="adh_short"/>
    <property type="match status" value="1"/>
</dbReference>
<protein>
    <submittedName>
        <fullName evidence="3">Uncharacterized protein</fullName>
    </submittedName>
</protein>
<reference evidence="3 4" key="1">
    <citation type="submission" date="2021-02" db="EMBL/GenBank/DDBJ databases">
        <authorList>
            <person name="Vanwijnsberghe S."/>
        </authorList>
    </citation>
    <scope>NUCLEOTIDE SEQUENCE [LARGE SCALE GENOMIC DNA]</scope>
    <source>
        <strain evidence="3 4">R-69776</strain>
    </source>
</reference>